<protein>
    <submittedName>
        <fullName evidence="2">Uncharacterized protein</fullName>
    </submittedName>
</protein>
<organism evidence="2 3">
    <name type="scientific">Saguinus oedipus</name>
    <name type="common">Cotton-top tamarin</name>
    <name type="synonym">Oedipomidas oedipus</name>
    <dbReference type="NCBI Taxonomy" id="9490"/>
    <lineage>
        <taxon>Eukaryota</taxon>
        <taxon>Metazoa</taxon>
        <taxon>Chordata</taxon>
        <taxon>Craniata</taxon>
        <taxon>Vertebrata</taxon>
        <taxon>Euteleostomi</taxon>
        <taxon>Mammalia</taxon>
        <taxon>Eutheria</taxon>
        <taxon>Euarchontoglires</taxon>
        <taxon>Primates</taxon>
        <taxon>Haplorrhini</taxon>
        <taxon>Platyrrhini</taxon>
        <taxon>Cebidae</taxon>
        <taxon>Callitrichinae</taxon>
        <taxon>Saguinus</taxon>
    </lineage>
</organism>
<proteinExistence type="predicted"/>
<dbReference type="EMBL" id="JASSZA010000011">
    <property type="protein sequence ID" value="KAK2099323.1"/>
    <property type="molecule type" value="Genomic_DNA"/>
</dbReference>
<sequence length="208" mass="22308">MLGTGIHRPPAPAVAGGTSTRDPTSVQESRHQCPGPHIRAGIQSTVPGTPHQGRNPVNSARDPHQYRNPVNSTRDHIRAGIQTPAPGTTSVQESRHQCPVPHIRAGIQSTVPGTPHQGRNPVNSARDPHQGRNPVNSARDPHQGRNPDTSTQNPTSVQESSHQHPGPHISAGIQTPAPRTPHQDRNPATSTQNPHQDRNPDTSTRDPT</sequence>
<reference evidence="2 3" key="1">
    <citation type="submission" date="2023-05" db="EMBL/GenBank/DDBJ databases">
        <title>B98-5 Cell Line De Novo Hybrid Assembly: An Optical Mapping Approach.</title>
        <authorList>
            <person name="Kananen K."/>
            <person name="Auerbach J.A."/>
            <person name="Kautto E."/>
            <person name="Blachly J.S."/>
        </authorList>
    </citation>
    <scope>NUCLEOTIDE SEQUENCE [LARGE SCALE GENOMIC DNA]</scope>
    <source>
        <strain evidence="2">B95-8</strain>
        <tissue evidence="2">Cell line</tissue>
    </source>
</reference>
<comment type="caution">
    <text evidence="2">The sequence shown here is derived from an EMBL/GenBank/DDBJ whole genome shotgun (WGS) entry which is preliminary data.</text>
</comment>
<evidence type="ECO:0000313" key="2">
    <source>
        <dbReference type="EMBL" id="KAK2099323.1"/>
    </source>
</evidence>
<feature type="compositionally biased region" description="Basic and acidic residues" evidence="1">
    <location>
        <begin position="195"/>
        <end position="208"/>
    </location>
</feature>
<keyword evidence="3" id="KW-1185">Reference proteome</keyword>
<dbReference type="Proteomes" id="UP001266305">
    <property type="component" value="Unassembled WGS sequence"/>
</dbReference>
<evidence type="ECO:0000256" key="1">
    <source>
        <dbReference type="SAM" id="MobiDB-lite"/>
    </source>
</evidence>
<feature type="region of interest" description="Disordered" evidence="1">
    <location>
        <begin position="1"/>
        <end position="74"/>
    </location>
</feature>
<name>A0ABQ9US35_SAGOE</name>
<evidence type="ECO:0000313" key="3">
    <source>
        <dbReference type="Proteomes" id="UP001266305"/>
    </source>
</evidence>
<feature type="compositionally biased region" description="Polar residues" evidence="1">
    <location>
        <begin position="146"/>
        <end position="160"/>
    </location>
</feature>
<gene>
    <name evidence="2" type="ORF">P7K49_024774</name>
</gene>
<accession>A0ABQ9US35</accession>
<feature type="compositionally biased region" description="Polar residues" evidence="1">
    <location>
        <begin position="17"/>
        <end position="27"/>
    </location>
</feature>
<feature type="region of interest" description="Disordered" evidence="1">
    <location>
        <begin position="106"/>
        <end position="208"/>
    </location>
</feature>